<reference evidence="4 5" key="1">
    <citation type="submission" date="2019-11" db="EMBL/GenBank/DDBJ databases">
        <authorList>
            <person name="Yang C."/>
            <person name="Li F."/>
        </authorList>
    </citation>
    <scope>NUCLEOTIDE SEQUENCE [LARGE SCALE GENOMIC DNA]</scope>
    <source>
        <strain evidence="4">KB4526</strain>
        <tissue evidence="4">Muscle</tissue>
    </source>
</reference>
<keyword evidence="1" id="KW-0732">Signal</keyword>
<dbReference type="Proteomes" id="UP000475037">
    <property type="component" value="Unassembled WGS sequence"/>
</dbReference>
<dbReference type="Pfam" id="PF07686">
    <property type="entry name" value="V-set"/>
    <property type="match status" value="1"/>
</dbReference>
<gene>
    <name evidence="4" type="primary">Tvb8</name>
    <name evidence="4" type="ORF">FOF47_R14830</name>
</gene>
<feature type="non-terminal residue" evidence="4">
    <location>
        <position position="102"/>
    </location>
</feature>
<dbReference type="EMBL" id="VOAJ01005919">
    <property type="protein sequence ID" value="KAF0873293.1"/>
    <property type="molecule type" value="Genomic_DNA"/>
</dbReference>
<dbReference type="InterPro" id="IPR013106">
    <property type="entry name" value="Ig_V-set"/>
</dbReference>
<dbReference type="SUPFAM" id="SSF48726">
    <property type="entry name" value="Immunoglobulin"/>
    <property type="match status" value="1"/>
</dbReference>
<evidence type="ECO:0000256" key="1">
    <source>
        <dbReference type="ARBA" id="ARBA00022729"/>
    </source>
</evidence>
<comment type="caution">
    <text evidence="4">The sequence shown here is derived from an EMBL/GenBank/DDBJ whole genome shotgun (WGS) entry which is preliminary data.</text>
</comment>
<dbReference type="AlphaFoldDB" id="A0A6G1ADJ1"/>
<dbReference type="GO" id="GO:0002376">
    <property type="term" value="P:immune system process"/>
    <property type="evidence" value="ECO:0007669"/>
    <property type="project" value="UniProtKB-KW"/>
</dbReference>
<evidence type="ECO:0000256" key="2">
    <source>
        <dbReference type="ARBA" id="ARBA00022859"/>
    </source>
</evidence>
<sequence>LLSFSAPLDTAVSQTPKYLIAQMGTKKFLKCEQKLGHDTMYWYQQDSKKLLKIMFIYNNKQLIHNETVPSRFSPETSDKAHLNLRVGLLETGDSAVYLCASS</sequence>
<dbReference type="GO" id="GO:0005886">
    <property type="term" value="C:plasma membrane"/>
    <property type="evidence" value="ECO:0007669"/>
    <property type="project" value="TreeGrafter"/>
</dbReference>
<dbReference type="InterPro" id="IPR013783">
    <property type="entry name" value="Ig-like_fold"/>
</dbReference>
<feature type="domain" description="Ig-like" evidence="3">
    <location>
        <begin position="7"/>
        <end position="102"/>
    </location>
</feature>
<dbReference type="PANTHER" id="PTHR23268">
    <property type="entry name" value="T-CELL RECEPTOR BETA CHAIN"/>
    <property type="match status" value="1"/>
</dbReference>
<dbReference type="InterPro" id="IPR007110">
    <property type="entry name" value="Ig-like_dom"/>
</dbReference>
<dbReference type="InterPro" id="IPR036179">
    <property type="entry name" value="Ig-like_dom_sf"/>
</dbReference>
<evidence type="ECO:0000259" key="3">
    <source>
        <dbReference type="PROSITE" id="PS50835"/>
    </source>
</evidence>
<dbReference type="PANTHER" id="PTHR23268:SF92">
    <property type="entry name" value="T CELL RECEPTOR BETA VARIABLE 3-1"/>
    <property type="match status" value="1"/>
</dbReference>
<evidence type="ECO:0000313" key="5">
    <source>
        <dbReference type="Proteomes" id="UP000475037"/>
    </source>
</evidence>
<dbReference type="InterPro" id="IPR050413">
    <property type="entry name" value="TCR_beta_variable"/>
</dbReference>
<proteinExistence type="predicted"/>
<evidence type="ECO:0000313" key="4">
    <source>
        <dbReference type="EMBL" id="KAF0873293.1"/>
    </source>
</evidence>
<organism evidence="4 5">
    <name type="scientific">Crocuta crocuta</name>
    <name type="common">Spotted hyena</name>
    <dbReference type="NCBI Taxonomy" id="9678"/>
    <lineage>
        <taxon>Eukaryota</taxon>
        <taxon>Metazoa</taxon>
        <taxon>Chordata</taxon>
        <taxon>Craniata</taxon>
        <taxon>Vertebrata</taxon>
        <taxon>Euteleostomi</taxon>
        <taxon>Mammalia</taxon>
        <taxon>Eutheria</taxon>
        <taxon>Laurasiatheria</taxon>
        <taxon>Carnivora</taxon>
        <taxon>Feliformia</taxon>
        <taxon>Hyaenidae</taxon>
        <taxon>Crocuta</taxon>
    </lineage>
</organism>
<name>A0A6G1ADJ1_CROCR</name>
<protein>
    <submittedName>
        <fullName evidence="4">TVB8 protein</fullName>
    </submittedName>
</protein>
<accession>A0A6G1ADJ1</accession>
<dbReference type="Gene3D" id="2.60.40.10">
    <property type="entry name" value="Immunoglobulins"/>
    <property type="match status" value="1"/>
</dbReference>
<keyword evidence="5" id="KW-1185">Reference proteome</keyword>
<dbReference type="PROSITE" id="PS50835">
    <property type="entry name" value="IG_LIKE"/>
    <property type="match status" value="1"/>
</dbReference>
<feature type="non-terminal residue" evidence="4">
    <location>
        <position position="1"/>
    </location>
</feature>
<dbReference type="GO" id="GO:0007166">
    <property type="term" value="P:cell surface receptor signaling pathway"/>
    <property type="evidence" value="ECO:0007669"/>
    <property type="project" value="TreeGrafter"/>
</dbReference>
<keyword evidence="2" id="KW-0391">Immunity</keyword>